<dbReference type="Pfam" id="PF22629">
    <property type="entry name" value="ACT_AHAS_ss"/>
    <property type="match status" value="1"/>
</dbReference>
<dbReference type="InterPro" id="IPR019455">
    <property type="entry name" value="Acetolactate_synth_ssu_C"/>
</dbReference>
<comment type="subunit">
    <text evidence="4 8">Dimer of large and small chains.</text>
</comment>
<dbReference type="Gene3D" id="3.30.70.260">
    <property type="match status" value="1"/>
</dbReference>
<dbReference type="NCBIfam" id="TIGR00119">
    <property type="entry name" value="acolac_sm"/>
    <property type="match status" value="1"/>
</dbReference>
<dbReference type="UniPathway" id="UPA00047">
    <property type="reaction ID" value="UER00055"/>
</dbReference>
<keyword evidence="11" id="KW-1185">Reference proteome</keyword>
<sequence length="192" mass="21310">MNAQLQPSGSAYFIAKETESAEKHTLSVLVDNEPGVLARVIGLFSGRGYNIDSLTVSETEHEKHLSRITIVTRGTPHVLEQIKHQLERIVPVHRVNDLTVIAREMGQERPLERELALVKVRGTGNERVEALRLAEAFRANVIDANTEHFIFEITGRVSKIEQFIAILKPLGLVEVCRTGVAAMNRGPQGMEA</sequence>
<evidence type="ECO:0000256" key="8">
    <source>
        <dbReference type="RuleBase" id="RU368092"/>
    </source>
</evidence>
<dbReference type="GO" id="GO:0009097">
    <property type="term" value="P:isoleucine biosynthetic process"/>
    <property type="evidence" value="ECO:0007669"/>
    <property type="project" value="UniProtKB-UniRule"/>
</dbReference>
<dbReference type="CDD" id="cd04878">
    <property type="entry name" value="ACT_AHAS"/>
    <property type="match status" value="1"/>
</dbReference>
<dbReference type="InterPro" id="IPR045865">
    <property type="entry name" value="ACT-like_dom_sf"/>
</dbReference>
<dbReference type="SUPFAM" id="SSF55021">
    <property type="entry name" value="ACT-like"/>
    <property type="match status" value="2"/>
</dbReference>
<dbReference type="PROSITE" id="PS51671">
    <property type="entry name" value="ACT"/>
    <property type="match status" value="1"/>
</dbReference>
<dbReference type="GO" id="GO:0009099">
    <property type="term" value="P:L-valine biosynthetic process"/>
    <property type="evidence" value="ECO:0007669"/>
    <property type="project" value="UniProtKB-UniRule"/>
</dbReference>
<dbReference type="GO" id="GO:0003984">
    <property type="term" value="F:acetolactate synthase activity"/>
    <property type="evidence" value="ECO:0007669"/>
    <property type="project" value="UniProtKB-UniRule"/>
</dbReference>
<dbReference type="OrthoDB" id="9787365at2"/>
<dbReference type="InterPro" id="IPR027271">
    <property type="entry name" value="Acetolactate_synth/TF_NikR_C"/>
</dbReference>
<proteinExistence type="inferred from homology"/>
<reference evidence="10 11" key="1">
    <citation type="submission" date="2019-08" db="EMBL/GenBank/DDBJ databases">
        <authorList>
            <person name="Seo Y.L."/>
        </authorList>
    </citation>
    <scope>NUCLEOTIDE SEQUENCE [LARGE SCALE GENOMIC DNA]</scope>
    <source>
        <strain evidence="10 11">MaA-C15</strain>
    </source>
</reference>
<dbReference type="EC" id="2.2.1.6" evidence="8"/>
<dbReference type="NCBIfam" id="NF008864">
    <property type="entry name" value="PRK11895.1"/>
    <property type="match status" value="1"/>
</dbReference>
<evidence type="ECO:0000256" key="1">
    <source>
        <dbReference type="ARBA" id="ARBA00004974"/>
    </source>
</evidence>
<feature type="domain" description="ACT" evidence="9">
    <location>
        <begin position="25"/>
        <end position="100"/>
    </location>
</feature>
<evidence type="ECO:0000256" key="7">
    <source>
        <dbReference type="ARBA" id="ARBA00048670"/>
    </source>
</evidence>
<dbReference type="UniPathway" id="UPA00049">
    <property type="reaction ID" value="UER00059"/>
</dbReference>
<evidence type="ECO:0000256" key="3">
    <source>
        <dbReference type="ARBA" id="ARBA00006341"/>
    </source>
</evidence>
<dbReference type="InterPro" id="IPR004789">
    <property type="entry name" value="Acetalactate_synth_ssu"/>
</dbReference>
<dbReference type="PANTHER" id="PTHR30239:SF0">
    <property type="entry name" value="ACETOLACTATE SYNTHASE SMALL SUBUNIT 1, CHLOROPLASTIC"/>
    <property type="match status" value="1"/>
</dbReference>
<evidence type="ECO:0000256" key="4">
    <source>
        <dbReference type="ARBA" id="ARBA00011744"/>
    </source>
</evidence>
<comment type="similarity">
    <text evidence="3 8">Belongs to the acetolactate synthase small subunit family.</text>
</comment>
<dbReference type="AlphaFoldDB" id="A0A5D4H055"/>
<dbReference type="RefSeq" id="WP_148914638.1">
    <property type="nucleotide sequence ID" value="NZ_VSZS01000061.1"/>
</dbReference>
<gene>
    <name evidence="10" type="primary">ilvN</name>
    <name evidence="10" type="ORF">FY036_10300</name>
</gene>
<name>A0A5D4H055_9HYPH</name>
<keyword evidence="8 10" id="KW-0808">Transferase</keyword>
<dbReference type="GO" id="GO:1990610">
    <property type="term" value="F:acetolactate synthase regulator activity"/>
    <property type="evidence" value="ECO:0007669"/>
    <property type="project" value="UniProtKB-UniRule"/>
</dbReference>
<dbReference type="Pfam" id="PF10369">
    <property type="entry name" value="ALS_ss_C"/>
    <property type="match status" value="1"/>
</dbReference>
<dbReference type="InterPro" id="IPR039557">
    <property type="entry name" value="AHAS_ACT"/>
</dbReference>
<organism evidence="10 11">
    <name type="scientific">Neoaquamicrobium microcysteis</name>
    <dbReference type="NCBI Taxonomy" id="2682781"/>
    <lineage>
        <taxon>Bacteria</taxon>
        <taxon>Pseudomonadati</taxon>
        <taxon>Pseudomonadota</taxon>
        <taxon>Alphaproteobacteria</taxon>
        <taxon>Hyphomicrobiales</taxon>
        <taxon>Phyllobacteriaceae</taxon>
        <taxon>Neoaquamicrobium</taxon>
    </lineage>
</organism>
<dbReference type="FunFam" id="3.30.70.260:FF:000001">
    <property type="entry name" value="Acetolactate synthase, small subunit"/>
    <property type="match status" value="1"/>
</dbReference>
<protein>
    <recommendedName>
        <fullName evidence="8">Acetolactate synthase small subunit</fullName>
        <shortName evidence="8">AHAS</shortName>
        <shortName evidence="8">ALS</shortName>
        <ecNumber evidence="8">2.2.1.6</ecNumber>
    </recommendedName>
    <alternativeName>
        <fullName evidence="8">Acetohydroxy-acid synthase small subunit</fullName>
    </alternativeName>
</protein>
<dbReference type="PANTHER" id="PTHR30239">
    <property type="entry name" value="ACETOLACTATE SYNTHASE SMALL SUBUNIT"/>
    <property type="match status" value="1"/>
</dbReference>
<evidence type="ECO:0000256" key="5">
    <source>
        <dbReference type="ARBA" id="ARBA00022605"/>
    </source>
</evidence>
<evidence type="ECO:0000313" key="11">
    <source>
        <dbReference type="Proteomes" id="UP000323258"/>
    </source>
</evidence>
<dbReference type="GO" id="GO:0005829">
    <property type="term" value="C:cytosol"/>
    <property type="evidence" value="ECO:0007669"/>
    <property type="project" value="TreeGrafter"/>
</dbReference>
<dbReference type="InterPro" id="IPR002912">
    <property type="entry name" value="ACT_dom"/>
</dbReference>
<evidence type="ECO:0000313" key="10">
    <source>
        <dbReference type="EMBL" id="TYR32875.1"/>
    </source>
</evidence>
<comment type="pathway">
    <text evidence="1 8">Amino-acid biosynthesis; L-isoleucine biosynthesis; L-isoleucine from 2-oxobutanoate: step 1/4.</text>
</comment>
<keyword evidence="6 8" id="KW-0100">Branched-chain amino acid biosynthesis</keyword>
<evidence type="ECO:0000256" key="6">
    <source>
        <dbReference type="ARBA" id="ARBA00023304"/>
    </source>
</evidence>
<evidence type="ECO:0000256" key="2">
    <source>
        <dbReference type="ARBA" id="ARBA00005025"/>
    </source>
</evidence>
<reference evidence="10 11" key="2">
    <citation type="submission" date="2019-09" db="EMBL/GenBank/DDBJ databases">
        <title>Mesorhizobium sp. MaA-C15 isolated from Microcystis aeruginosa.</title>
        <authorList>
            <person name="Jeong S.E."/>
            <person name="Jin H.M."/>
            <person name="Jeon C.O."/>
        </authorList>
    </citation>
    <scope>NUCLEOTIDE SEQUENCE [LARGE SCALE GENOMIC DNA]</scope>
    <source>
        <strain evidence="10 11">MaA-C15</strain>
    </source>
</reference>
<comment type="caution">
    <text evidence="10">The sequence shown here is derived from an EMBL/GenBank/DDBJ whole genome shotgun (WGS) entry which is preliminary data.</text>
</comment>
<accession>A0A5D4H055</accession>
<keyword evidence="5 8" id="KW-0028">Amino-acid biosynthesis</keyword>
<comment type="pathway">
    <text evidence="2 8">Amino-acid biosynthesis; L-valine biosynthesis; L-valine from pyruvate: step 1/4.</text>
</comment>
<comment type="function">
    <text evidence="8">Catalyzes the conversion of 2 pyruvate molecules into acetolactate in the first common step of the biosynthetic pathway of the branched-amino acids such as leucine, isoleucine, and valine.</text>
</comment>
<dbReference type="EMBL" id="VSZS01000061">
    <property type="protein sequence ID" value="TYR32875.1"/>
    <property type="molecule type" value="Genomic_DNA"/>
</dbReference>
<dbReference type="InterPro" id="IPR054480">
    <property type="entry name" value="AHAS_small-like_ACT"/>
</dbReference>
<comment type="catalytic activity">
    <reaction evidence="7 8">
        <text>2 pyruvate + H(+) = (2S)-2-acetolactate + CO2</text>
        <dbReference type="Rhea" id="RHEA:25249"/>
        <dbReference type="ChEBI" id="CHEBI:15361"/>
        <dbReference type="ChEBI" id="CHEBI:15378"/>
        <dbReference type="ChEBI" id="CHEBI:16526"/>
        <dbReference type="ChEBI" id="CHEBI:58476"/>
        <dbReference type="EC" id="2.2.1.6"/>
    </reaction>
</comment>
<dbReference type="Proteomes" id="UP000323258">
    <property type="component" value="Unassembled WGS sequence"/>
</dbReference>
<dbReference type="Gene3D" id="3.30.70.1150">
    <property type="entry name" value="ACT-like. Chain A, domain 2"/>
    <property type="match status" value="1"/>
</dbReference>
<evidence type="ECO:0000259" key="9">
    <source>
        <dbReference type="PROSITE" id="PS51671"/>
    </source>
</evidence>